<gene>
    <name evidence="2" type="ORF">BJ508DRAFT_92280</name>
</gene>
<feature type="region of interest" description="Disordered" evidence="1">
    <location>
        <begin position="499"/>
        <end position="567"/>
    </location>
</feature>
<feature type="compositionally biased region" description="Basic and acidic residues" evidence="1">
    <location>
        <begin position="279"/>
        <end position="297"/>
    </location>
</feature>
<keyword evidence="3" id="KW-1185">Reference proteome</keyword>
<organism evidence="2 3">
    <name type="scientific">Ascobolus immersus RN42</name>
    <dbReference type="NCBI Taxonomy" id="1160509"/>
    <lineage>
        <taxon>Eukaryota</taxon>
        <taxon>Fungi</taxon>
        <taxon>Dikarya</taxon>
        <taxon>Ascomycota</taxon>
        <taxon>Pezizomycotina</taxon>
        <taxon>Pezizomycetes</taxon>
        <taxon>Pezizales</taxon>
        <taxon>Ascobolaceae</taxon>
        <taxon>Ascobolus</taxon>
    </lineage>
</organism>
<accession>A0A3N4HCH0</accession>
<feature type="compositionally biased region" description="Basic and acidic residues" evidence="1">
    <location>
        <begin position="205"/>
        <end position="218"/>
    </location>
</feature>
<dbReference type="AlphaFoldDB" id="A0A3N4HCH0"/>
<feature type="region of interest" description="Disordered" evidence="1">
    <location>
        <begin position="48"/>
        <end position="230"/>
    </location>
</feature>
<feature type="compositionally biased region" description="Basic and acidic residues" evidence="1">
    <location>
        <begin position="163"/>
        <end position="173"/>
    </location>
</feature>
<dbReference type="EMBL" id="ML119933">
    <property type="protein sequence ID" value="RPA71407.1"/>
    <property type="molecule type" value="Genomic_DNA"/>
</dbReference>
<evidence type="ECO:0000313" key="3">
    <source>
        <dbReference type="Proteomes" id="UP000275078"/>
    </source>
</evidence>
<reference evidence="2 3" key="1">
    <citation type="journal article" date="2018" name="Nat. Ecol. Evol.">
        <title>Pezizomycetes genomes reveal the molecular basis of ectomycorrhizal truffle lifestyle.</title>
        <authorList>
            <person name="Murat C."/>
            <person name="Payen T."/>
            <person name="Noel B."/>
            <person name="Kuo A."/>
            <person name="Morin E."/>
            <person name="Chen J."/>
            <person name="Kohler A."/>
            <person name="Krizsan K."/>
            <person name="Balestrini R."/>
            <person name="Da Silva C."/>
            <person name="Montanini B."/>
            <person name="Hainaut M."/>
            <person name="Levati E."/>
            <person name="Barry K.W."/>
            <person name="Belfiori B."/>
            <person name="Cichocki N."/>
            <person name="Clum A."/>
            <person name="Dockter R.B."/>
            <person name="Fauchery L."/>
            <person name="Guy J."/>
            <person name="Iotti M."/>
            <person name="Le Tacon F."/>
            <person name="Lindquist E.A."/>
            <person name="Lipzen A."/>
            <person name="Malagnac F."/>
            <person name="Mello A."/>
            <person name="Molinier V."/>
            <person name="Miyauchi S."/>
            <person name="Poulain J."/>
            <person name="Riccioni C."/>
            <person name="Rubini A."/>
            <person name="Sitrit Y."/>
            <person name="Splivallo R."/>
            <person name="Traeger S."/>
            <person name="Wang M."/>
            <person name="Zifcakova L."/>
            <person name="Wipf D."/>
            <person name="Zambonelli A."/>
            <person name="Paolocci F."/>
            <person name="Nowrousian M."/>
            <person name="Ottonello S."/>
            <person name="Baldrian P."/>
            <person name="Spatafora J.W."/>
            <person name="Henrissat B."/>
            <person name="Nagy L.G."/>
            <person name="Aury J.M."/>
            <person name="Wincker P."/>
            <person name="Grigoriev I.V."/>
            <person name="Bonfante P."/>
            <person name="Martin F.M."/>
        </authorList>
    </citation>
    <scope>NUCLEOTIDE SEQUENCE [LARGE SCALE GENOMIC DNA]</scope>
    <source>
        <strain evidence="2 3">RN42</strain>
    </source>
</reference>
<sequence length="567" mass="62637">MASPSTSPSPPSSRRSSVISAILPPSTSSFTSDSDLIAHAIDLRERRSLRHARPSKHTIRLSRREGAFGPVTLPTTPMEEKKDGMNLDGAGDESEYESAPEEPQTNETITRWQNITRTREERRIRPARSSVHFAPPYKTAYIPVVEREPRLSWSSDSESEDAREERVREELSEGVRPPTPPLPHCSEPIIYDSEEEDCGGFGEMPEVKRHEPPADPKRPKPILKPSPPTSLFAEGVLPSLERSYSEVSDSSEVSVKSINSFKRMATGVGFTLRNGISKLDPKDLIQRSDSKKHKGDEPDFFFPETWRESLQLPDLSESSKPSKTKSLLRKIKDKRPRKKKPTKSKPVEQTAITSIDTMAQPEETSYISPSSPASARSSFSFAPSLLPPDSLADVSVHTAQAIPVQNPRVVHPPLRKHANTISLPIFQSFTAQLNIDTTSPLQPSTSLATTPSNSTTPSTAPSSVHLPSEEAYSYSHWHSHLHDENEPRRRSSLLRKFAAKETTPTPPVPPSPTESTVSRTGSFVGSVRGSIKGGLLKRLGSKRSSVSEMGVGVRKEGRRSRFTEMLA</sequence>
<feature type="compositionally biased region" description="Basic residues" evidence="1">
    <location>
        <begin position="48"/>
        <end position="61"/>
    </location>
</feature>
<feature type="compositionally biased region" description="Polar residues" evidence="1">
    <location>
        <begin position="350"/>
        <end position="367"/>
    </location>
</feature>
<feature type="compositionally biased region" description="Basic residues" evidence="1">
    <location>
        <begin position="322"/>
        <end position="343"/>
    </location>
</feature>
<feature type="region of interest" description="Disordered" evidence="1">
    <location>
        <begin position="274"/>
        <end position="373"/>
    </location>
</feature>
<name>A0A3N4HCH0_ASCIM</name>
<feature type="compositionally biased region" description="Basic and acidic residues" evidence="1">
    <location>
        <begin position="553"/>
        <end position="567"/>
    </location>
</feature>
<feature type="compositionally biased region" description="Low complexity" evidence="1">
    <location>
        <begin position="443"/>
        <end position="463"/>
    </location>
</feature>
<feature type="compositionally biased region" description="Acidic residues" evidence="1">
    <location>
        <begin position="90"/>
        <end position="100"/>
    </location>
</feature>
<evidence type="ECO:0000313" key="2">
    <source>
        <dbReference type="EMBL" id="RPA71407.1"/>
    </source>
</evidence>
<protein>
    <submittedName>
        <fullName evidence="2">Uncharacterized protein</fullName>
    </submittedName>
</protein>
<evidence type="ECO:0000256" key="1">
    <source>
        <dbReference type="SAM" id="MobiDB-lite"/>
    </source>
</evidence>
<dbReference type="Proteomes" id="UP000275078">
    <property type="component" value="Unassembled WGS sequence"/>
</dbReference>
<feature type="region of interest" description="Disordered" evidence="1">
    <location>
        <begin position="440"/>
        <end position="466"/>
    </location>
</feature>
<proteinExistence type="predicted"/>
<feature type="compositionally biased region" description="Polar residues" evidence="1">
    <location>
        <begin position="103"/>
        <end position="114"/>
    </location>
</feature>